<evidence type="ECO:0000313" key="2">
    <source>
        <dbReference type="Proteomes" id="UP000665026"/>
    </source>
</evidence>
<sequence length="120" mass="13461">MDISEAMASALLCASLGGEQEIRYDFGDSYNIIDCVTETHAIEFGLDKASSRDSFVQAWVASRHIPHDPPLKPMVYIVGRFAEPGKIGTELIAFGNAHGIETYYHWQARLDPEAFRENER</sequence>
<accession>A0A975EP96</accession>
<organism evidence="1 2">
    <name type="scientific">Cognatishimia activa</name>
    <dbReference type="NCBI Taxonomy" id="1715691"/>
    <lineage>
        <taxon>Bacteria</taxon>
        <taxon>Pseudomonadati</taxon>
        <taxon>Pseudomonadota</taxon>
        <taxon>Alphaproteobacteria</taxon>
        <taxon>Rhodobacterales</taxon>
        <taxon>Paracoccaceae</taxon>
        <taxon>Cognatishimia</taxon>
    </lineage>
</organism>
<proteinExistence type="predicted"/>
<dbReference type="Proteomes" id="UP000665026">
    <property type="component" value="Chromosome"/>
</dbReference>
<reference evidence="1" key="1">
    <citation type="submission" date="2020-07" db="EMBL/GenBank/DDBJ databases">
        <title>Genome sequences of bacteria associated with the marine, planktonic diatom Thalassiosira profunda strain ECT2AJA-044.</title>
        <authorList>
            <person name="Gargas C.B."/>
            <person name="Roberts W.R."/>
            <person name="Alverson A.J."/>
        </authorList>
    </citation>
    <scope>NUCLEOTIDE SEQUENCE</scope>
    <source>
        <strain evidence="1">ECT2AJA-044</strain>
    </source>
</reference>
<dbReference type="AlphaFoldDB" id="A0A975EP96"/>
<name>A0A975EP96_9RHOB</name>
<evidence type="ECO:0000313" key="1">
    <source>
        <dbReference type="EMBL" id="QTN35705.1"/>
    </source>
</evidence>
<protein>
    <submittedName>
        <fullName evidence="1">Uncharacterized protein</fullName>
    </submittedName>
</protein>
<dbReference type="KEGG" id="cact:HZ995_14735"/>
<dbReference type="RefSeq" id="WP_209356409.1">
    <property type="nucleotide sequence ID" value="NZ_CP060010.1"/>
</dbReference>
<gene>
    <name evidence="1" type="ORF">HZ995_14735</name>
</gene>
<dbReference type="EMBL" id="CP060010">
    <property type="protein sequence ID" value="QTN35705.1"/>
    <property type="molecule type" value="Genomic_DNA"/>
</dbReference>